<dbReference type="InterPro" id="IPR017255">
    <property type="entry name" value="AcTrfase_GNAT_prd"/>
</dbReference>
<dbReference type="Proteomes" id="UP000523362">
    <property type="component" value="Unassembled WGS sequence"/>
</dbReference>
<dbReference type="InterPro" id="IPR016181">
    <property type="entry name" value="Acyl_CoA_acyltransferase"/>
</dbReference>
<evidence type="ECO:0000313" key="4">
    <source>
        <dbReference type="Proteomes" id="UP000033536"/>
    </source>
</evidence>
<dbReference type="AlphaFoldDB" id="A0A7X0X1V1"/>
<dbReference type="Gene3D" id="3.40.630.30">
    <property type="match status" value="1"/>
</dbReference>
<dbReference type="InterPro" id="IPR000182">
    <property type="entry name" value="GNAT_dom"/>
</dbReference>
<dbReference type="EMBL" id="JAARRG010000002">
    <property type="protein sequence ID" value="MBC1485636.1"/>
    <property type="molecule type" value="Genomic_DNA"/>
</dbReference>
<evidence type="ECO:0000313" key="3">
    <source>
        <dbReference type="EMBL" id="MBC1485636.1"/>
    </source>
</evidence>
<comment type="caution">
    <text evidence="3">The sequence shown here is derived from an EMBL/GenBank/DDBJ whole genome shotgun (WGS) entry which is preliminary data.</text>
</comment>
<dbReference type="CDD" id="cd04301">
    <property type="entry name" value="NAT_SF"/>
    <property type="match status" value="1"/>
</dbReference>
<evidence type="ECO:0000313" key="5">
    <source>
        <dbReference type="Proteomes" id="UP000523362"/>
    </source>
</evidence>
<dbReference type="PIRSF" id="PIRSF037663">
    <property type="entry name" value="Acetyltransf_GNAT_prd"/>
    <property type="match status" value="1"/>
</dbReference>
<dbReference type="GO" id="GO:0016747">
    <property type="term" value="F:acyltransferase activity, transferring groups other than amino-acyl groups"/>
    <property type="evidence" value="ECO:0007669"/>
    <property type="project" value="InterPro"/>
</dbReference>
<name>A0A7X0X1V1_LISSE</name>
<accession>A0A7X0X1V1</accession>
<keyword evidence="3" id="KW-0808">Transferase</keyword>
<dbReference type="Pfam" id="PF00583">
    <property type="entry name" value="Acetyltransf_1"/>
    <property type="match status" value="1"/>
</dbReference>
<dbReference type="Proteomes" id="UP000033536">
    <property type="component" value="Unassembled WGS sequence"/>
</dbReference>
<dbReference type="RefSeq" id="WP_046326058.1">
    <property type="nucleotide sequence ID" value="NZ_CP034772.1"/>
</dbReference>
<evidence type="ECO:0000259" key="1">
    <source>
        <dbReference type="PROSITE" id="PS51186"/>
    </source>
</evidence>
<feature type="domain" description="N-acetyltransferase" evidence="1">
    <location>
        <begin position="1"/>
        <end position="157"/>
    </location>
</feature>
<dbReference type="PROSITE" id="PS51186">
    <property type="entry name" value="GNAT"/>
    <property type="match status" value="1"/>
</dbReference>
<dbReference type="PANTHER" id="PTHR43617:SF33">
    <property type="entry name" value="SPORE COAT POLYSACCHARIDE BIOSYNTHESIS PROTEIN SPSD"/>
    <property type="match status" value="1"/>
</dbReference>
<reference evidence="3 5" key="2">
    <citation type="submission" date="2020-03" db="EMBL/GenBank/DDBJ databases">
        <title>Soil Listeria distribution.</title>
        <authorList>
            <person name="Liao J."/>
            <person name="Wiedmann M."/>
        </authorList>
    </citation>
    <scope>NUCLEOTIDE SEQUENCE [LARGE SCALE GENOMIC DNA]</scope>
    <source>
        <strain evidence="3 5">FSL L7-1560</strain>
    </source>
</reference>
<dbReference type="InterPro" id="IPR050276">
    <property type="entry name" value="MshD_Acetyltransferase"/>
</dbReference>
<keyword evidence="4" id="KW-1185">Reference proteome</keyword>
<dbReference type="EMBL" id="JYOM01000009">
    <property type="protein sequence ID" value="KKD46969.1"/>
    <property type="molecule type" value="Genomic_DNA"/>
</dbReference>
<sequence>MQIRLSVREDAASMIELEHLVWTPGTTPGNVHFDSEAEFLLKSPPGSKIVVVKDDKVIGILGYKSPIPLPSNQHVVEIDIAVHPDYQREGIGQLLMSKMKDIAREKGYIKISLRVLSINKKAIRFYEKNGFKQEGLLEKEFIIEGNFVDDILMAFFL</sequence>
<organism evidence="3 5">
    <name type="scientific">Listeria seeligeri</name>
    <dbReference type="NCBI Taxonomy" id="1640"/>
    <lineage>
        <taxon>Bacteria</taxon>
        <taxon>Bacillati</taxon>
        <taxon>Bacillota</taxon>
        <taxon>Bacilli</taxon>
        <taxon>Bacillales</taxon>
        <taxon>Listeriaceae</taxon>
        <taxon>Listeria</taxon>
    </lineage>
</organism>
<reference evidence="2 4" key="1">
    <citation type="submission" date="2015-02" db="EMBL/GenBank/DDBJ databases">
        <title>Sequencing of Listeria spp. dairy environmental strains.</title>
        <authorList>
            <person name="Muhterem-Uyar M."/>
            <person name="Wagner M."/>
            <person name="Schmitz-Esser S."/>
            <person name="Stessl B."/>
        </authorList>
    </citation>
    <scope>NUCLEOTIDE SEQUENCE [LARGE SCALE GENOMIC DNA]</scope>
    <source>
        <strain evidence="2 4">7KSM</strain>
    </source>
</reference>
<gene>
    <name evidence="3" type="ORF">HB897_05250</name>
    <name evidence="2" type="ORF">UQ68_03875</name>
</gene>
<protein>
    <submittedName>
        <fullName evidence="3">GNAT family N-acetyltransferase</fullName>
    </submittedName>
    <submittedName>
        <fullName evidence="2">GNAT family acetyltransferase</fullName>
    </submittedName>
</protein>
<proteinExistence type="predicted"/>
<dbReference type="SUPFAM" id="SSF55729">
    <property type="entry name" value="Acyl-CoA N-acyltransferases (Nat)"/>
    <property type="match status" value="1"/>
</dbReference>
<evidence type="ECO:0000313" key="2">
    <source>
        <dbReference type="EMBL" id="KKD46969.1"/>
    </source>
</evidence>
<dbReference type="PANTHER" id="PTHR43617">
    <property type="entry name" value="L-AMINO ACID N-ACETYLTRANSFERASE"/>
    <property type="match status" value="1"/>
</dbReference>